<evidence type="ECO:0000259" key="2">
    <source>
        <dbReference type="Pfam" id="PF13505"/>
    </source>
</evidence>
<dbReference type="EMBL" id="BTPE01000004">
    <property type="protein sequence ID" value="GMQ33258.1"/>
    <property type="molecule type" value="Genomic_DNA"/>
</dbReference>
<evidence type="ECO:0000313" key="3">
    <source>
        <dbReference type="EMBL" id="GMQ33258.1"/>
    </source>
</evidence>
<dbReference type="InterPro" id="IPR011250">
    <property type="entry name" value="OMP/PagP_B-barrel"/>
</dbReference>
<evidence type="ECO:0000313" key="4">
    <source>
        <dbReference type="Proteomes" id="UP001307705"/>
    </source>
</evidence>
<organism evidence="3 4">
    <name type="scientific">Algoriphagus taiwanensis</name>
    <dbReference type="NCBI Taxonomy" id="1445656"/>
    <lineage>
        <taxon>Bacteria</taxon>
        <taxon>Pseudomonadati</taxon>
        <taxon>Bacteroidota</taxon>
        <taxon>Cytophagia</taxon>
        <taxon>Cytophagales</taxon>
        <taxon>Cyclobacteriaceae</taxon>
        <taxon>Algoriphagus</taxon>
    </lineage>
</organism>
<dbReference type="Proteomes" id="UP001307705">
    <property type="component" value="Unassembled WGS sequence"/>
</dbReference>
<proteinExistence type="predicted"/>
<reference evidence="3 4" key="1">
    <citation type="submission" date="2023-08" db="EMBL/GenBank/DDBJ databases">
        <title>Draft genome sequence of Algoriphagus taiwanensis.</title>
        <authorList>
            <person name="Takatani N."/>
            <person name="Hosokawa M."/>
            <person name="Sawabe T."/>
        </authorList>
    </citation>
    <scope>NUCLEOTIDE SEQUENCE [LARGE SCALE GENOMIC DNA]</scope>
    <source>
        <strain evidence="3 4">JCM 19755</strain>
    </source>
</reference>
<dbReference type="Pfam" id="PF13505">
    <property type="entry name" value="OMP_b-brl"/>
    <property type="match status" value="1"/>
</dbReference>
<dbReference type="InterPro" id="IPR027385">
    <property type="entry name" value="Beta-barrel_OMP"/>
</dbReference>
<protein>
    <recommendedName>
        <fullName evidence="2">Outer membrane protein beta-barrel domain-containing protein</fullName>
    </recommendedName>
</protein>
<feature type="domain" description="Outer membrane protein beta-barrel" evidence="2">
    <location>
        <begin position="190"/>
        <end position="349"/>
    </location>
</feature>
<sequence>MKTDYIIINDSIFAQGKVEGIPVEDNRVVYFIRSKREGPKRYSVEEVSEFQVSERKFFRKRLNWQGKSQFVFLERLPRPFVKAIFWKLNGEPNQFFVEVDQELLPLEEDYKETLRSAFSDKSLENLIPITRLKEGSLIYFSRTASTIQKERTFSKFASITPHAGIGLNSIEFLIPESLEEVKLQAAAPVIGLNGELFLNFNRSLSFNLGLKWSQLDAQQFRQYSWKGSDFQTDVFVDMSWVQVPVAARYYFDLNPNRFRIFAEAGLVYVQAFYSTSGLFMAEIEGNQVTTSSPPLELGTTFTGTGFGLGADKYLPNRRAVVFGFNYSKATGDSKDGALAGLNFYLGYKF</sequence>
<keyword evidence="4" id="KW-1185">Reference proteome</keyword>
<accession>A0ABQ6PZL0</accession>
<name>A0ABQ6PZL0_9BACT</name>
<dbReference type="Gene3D" id="2.40.160.20">
    <property type="match status" value="1"/>
</dbReference>
<dbReference type="RefSeq" id="WP_338228026.1">
    <property type="nucleotide sequence ID" value="NZ_BTPE01000004.1"/>
</dbReference>
<keyword evidence="1" id="KW-0732">Signal</keyword>
<gene>
    <name evidence="3" type="ORF">Ataiwa_15300</name>
</gene>
<evidence type="ECO:0000256" key="1">
    <source>
        <dbReference type="ARBA" id="ARBA00022729"/>
    </source>
</evidence>
<dbReference type="SUPFAM" id="SSF56925">
    <property type="entry name" value="OMPA-like"/>
    <property type="match status" value="1"/>
</dbReference>
<comment type="caution">
    <text evidence="3">The sequence shown here is derived from an EMBL/GenBank/DDBJ whole genome shotgun (WGS) entry which is preliminary data.</text>
</comment>